<evidence type="ECO:0000313" key="2">
    <source>
        <dbReference type="Proteomes" id="UP001057452"/>
    </source>
</evidence>
<proteinExistence type="predicted"/>
<sequence>SRHRPKSRGLAFCCRAECEADRPAPELQRGRVPTATLVFLKERPACRPVPSRWSCGNLQADAAQDAQTGSLTGVCTDERHSAPWYGGEDDHEPTQTEFHTHLGGLSRPQIRGGGSLSPFADPISGQRRHYSPHYKWVSLFEGGTNQSTRKFAPRCCVCSEPIMPAPGQEETVRIVALDRDFHVQCYRCEDCGSLLSEGDNQGCYPLDGHVLCKNCNSSRIQDLTAKATTDL</sequence>
<reference evidence="1" key="1">
    <citation type="submission" date="2022-05" db="EMBL/GenBank/DDBJ databases">
        <title>Chromosome-level genome of Chaenocephalus aceratus.</title>
        <authorList>
            <person name="Park H."/>
        </authorList>
    </citation>
    <scope>NUCLEOTIDE SEQUENCE</scope>
    <source>
        <strain evidence="1">KU_202001</strain>
    </source>
</reference>
<comment type="caution">
    <text evidence="1">The sequence shown here is derived from an EMBL/GenBank/DDBJ whole genome shotgun (WGS) entry which is preliminary data.</text>
</comment>
<keyword evidence="2" id="KW-1185">Reference proteome</keyword>
<protein>
    <submittedName>
        <fullName evidence="1">Uncharacterized protein</fullName>
    </submittedName>
</protein>
<gene>
    <name evidence="1" type="ORF">KUCAC02_022432</name>
</gene>
<feature type="non-terminal residue" evidence="1">
    <location>
        <position position="1"/>
    </location>
</feature>
<accession>A0ACB9XNB7</accession>
<dbReference type="Proteomes" id="UP001057452">
    <property type="component" value="Chromosome 4"/>
</dbReference>
<evidence type="ECO:0000313" key="1">
    <source>
        <dbReference type="EMBL" id="KAI4828336.1"/>
    </source>
</evidence>
<name>A0ACB9XNB7_CHAAC</name>
<organism evidence="1 2">
    <name type="scientific">Chaenocephalus aceratus</name>
    <name type="common">Blackfin icefish</name>
    <name type="synonym">Chaenichthys aceratus</name>
    <dbReference type="NCBI Taxonomy" id="36190"/>
    <lineage>
        <taxon>Eukaryota</taxon>
        <taxon>Metazoa</taxon>
        <taxon>Chordata</taxon>
        <taxon>Craniata</taxon>
        <taxon>Vertebrata</taxon>
        <taxon>Euteleostomi</taxon>
        <taxon>Actinopterygii</taxon>
        <taxon>Neopterygii</taxon>
        <taxon>Teleostei</taxon>
        <taxon>Neoteleostei</taxon>
        <taxon>Acanthomorphata</taxon>
        <taxon>Eupercaria</taxon>
        <taxon>Perciformes</taxon>
        <taxon>Notothenioidei</taxon>
        <taxon>Channichthyidae</taxon>
        <taxon>Chaenocephalus</taxon>
    </lineage>
</organism>
<dbReference type="EMBL" id="CM043788">
    <property type="protein sequence ID" value="KAI4828336.1"/>
    <property type="molecule type" value="Genomic_DNA"/>
</dbReference>